<keyword evidence="2" id="KW-1133">Transmembrane helix</keyword>
<feature type="transmembrane region" description="Helical" evidence="2">
    <location>
        <begin position="295"/>
        <end position="321"/>
    </location>
</feature>
<feature type="transmembrane region" description="Helical" evidence="2">
    <location>
        <begin position="256"/>
        <end position="275"/>
    </location>
</feature>
<dbReference type="GeneID" id="55011447"/>
<feature type="transmembrane region" description="Helical" evidence="2">
    <location>
        <begin position="192"/>
        <end position="213"/>
    </location>
</feature>
<sequence length="346" mass="38474">MSSRRSRPQHKRGSGLDELLVDAEPTPGGRLAVRGVAKATDSKVPTAQGLKVAPQIRSEAIYAIHQRDSFNLSLVNGQSILTGETELSTVDSSLTRQYLYYQILPHFVEPIHILDQFLDDNTHLFTLVGVFAAFTIYLQTIGERIGNQSFINYGLVVGFLIVVFLSLLVLAKMLPYYYKTSSVIMSTETWGLSIFGFFYIQVISLTVGVIAQFEQVLSAYLVIFSVIAGQLFGFGVSLGYVSIVGKISNYLDRLDYPFLWVAVFVMLYVGGLVGINLSQIPQVDEIDGLVTLSQAYLFGAYTAYIMYVFVTGIVAIVVVAYTPKWVWKQRDILSKLFAGIRRLIPI</sequence>
<feature type="transmembrane region" description="Helical" evidence="2">
    <location>
        <begin position="122"/>
        <end position="138"/>
    </location>
</feature>
<evidence type="ECO:0000313" key="3">
    <source>
        <dbReference type="EMBL" id="AVP39986.1"/>
    </source>
</evidence>
<accession>A0A3S7HQK6</accession>
<keyword evidence="4" id="KW-1185">Reference proteome</keyword>
<reference evidence="3" key="1">
    <citation type="journal article" date="2018" name="Res. Microbiol.">
        <title>Extremely halophilic pleomorphic archaeal virus HRPV9 extends the diversity of pleolipoviruses with integrases.</title>
        <authorList>
            <person name="Atanasova N.S."/>
            <person name="Demina T.A."/>
            <person name="Krishnam Rajan Shanthi S.N."/>
            <person name="Oksanen H.M."/>
            <person name="Bamford D.H."/>
        </authorList>
    </citation>
    <scope>NUCLEOTIDE SEQUENCE [LARGE SCALE GENOMIC DNA]</scope>
    <source>
        <strain evidence="3">B2-2/SS5-4</strain>
    </source>
</reference>
<feature type="region of interest" description="Disordered" evidence="1">
    <location>
        <begin position="1"/>
        <end position="21"/>
    </location>
</feature>
<feature type="compositionally biased region" description="Basic residues" evidence="1">
    <location>
        <begin position="1"/>
        <end position="13"/>
    </location>
</feature>
<dbReference type="EMBL" id="KY965934">
    <property type="protein sequence ID" value="AVP39986.1"/>
    <property type="molecule type" value="Genomic_DNA"/>
</dbReference>
<proteinExistence type="predicted"/>
<dbReference type="RefSeq" id="YP_009820018.1">
    <property type="nucleotide sequence ID" value="NC_048160.1"/>
</dbReference>
<keyword evidence="2" id="KW-0472">Membrane</keyword>
<feature type="transmembrane region" description="Helical" evidence="2">
    <location>
        <begin position="150"/>
        <end position="171"/>
    </location>
</feature>
<evidence type="ECO:0000256" key="2">
    <source>
        <dbReference type="SAM" id="Phobius"/>
    </source>
</evidence>
<organism evidence="3">
    <name type="scientific">Halorubrum pleomorphic virus 9</name>
    <dbReference type="NCBI Taxonomy" id="2126525"/>
    <lineage>
        <taxon>Viruses</taxon>
        <taxon>Monodnaviria</taxon>
        <taxon>Trapavirae</taxon>
        <taxon>Saleviricota</taxon>
        <taxon>Huolimaviricetes</taxon>
        <taxon>Haloruvirales</taxon>
        <taxon>Pleolipoviridae</taxon>
        <taxon>Betapleolipovirus</taxon>
        <taxon>Betapleolipovirus flexibile</taxon>
        <taxon>Betapleolipovirus HRPV9</taxon>
    </lineage>
</organism>
<name>A0A3S7HQK6_9VIRU</name>
<evidence type="ECO:0000256" key="1">
    <source>
        <dbReference type="SAM" id="MobiDB-lite"/>
    </source>
</evidence>
<protein>
    <submittedName>
        <fullName evidence="3">Uncharacterized protein</fullName>
    </submittedName>
</protein>
<keyword evidence="2" id="KW-0812">Transmembrane</keyword>
<feature type="transmembrane region" description="Helical" evidence="2">
    <location>
        <begin position="219"/>
        <end position="244"/>
    </location>
</feature>
<evidence type="ECO:0000313" key="4">
    <source>
        <dbReference type="Proteomes" id="UP000289207"/>
    </source>
</evidence>
<dbReference type="Proteomes" id="UP000289207">
    <property type="component" value="Segment"/>
</dbReference>
<dbReference type="KEGG" id="vg:55011447"/>